<keyword evidence="3" id="KW-1185">Reference proteome</keyword>
<keyword evidence="1" id="KW-0472">Membrane</keyword>
<feature type="transmembrane region" description="Helical" evidence="1">
    <location>
        <begin position="37"/>
        <end position="56"/>
    </location>
</feature>
<organism evidence="2 3">
    <name type="scientific">Pseudonocardia hierapolitana</name>
    <dbReference type="NCBI Taxonomy" id="1128676"/>
    <lineage>
        <taxon>Bacteria</taxon>
        <taxon>Bacillati</taxon>
        <taxon>Actinomycetota</taxon>
        <taxon>Actinomycetes</taxon>
        <taxon>Pseudonocardiales</taxon>
        <taxon>Pseudonocardiaceae</taxon>
        <taxon>Pseudonocardia</taxon>
    </lineage>
</organism>
<proteinExistence type="predicted"/>
<dbReference type="Proteomes" id="UP000321261">
    <property type="component" value="Unassembled WGS sequence"/>
</dbReference>
<feature type="transmembrane region" description="Helical" evidence="1">
    <location>
        <begin position="148"/>
        <end position="166"/>
    </location>
</feature>
<sequence length="228" mass="24471">MRRRLAAPGVAFATIGGLLVALTPLPTFTLKGGLATSGGYALALQIVLSLFLLAAIDDLPQSSPVDMSARRGGRPITPGYTDTTSDIRLALLRFYLWHPLSALFLAFGLATSLAALLIGLLPARSEAALIAVLLATALAQLSRLGLGYFGWCAGYAAGSVLALIRFDPSREPGSTQLVWLALVGGLWTFWGAIYGVKWLNRRRHGQRNDGKEHNIAILFLRTKSDLRT</sequence>
<keyword evidence="1" id="KW-0812">Transmembrane</keyword>
<protein>
    <submittedName>
        <fullName evidence="2">Uncharacterized protein</fullName>
    </submittedName>
</protein>
<accession>A0A561SPX8</accession>
<feature type="transmembrane region" description="Helical" evidence="1">
    <location>
        <begin position="178"/>
        <end position="199"/>
    </location>
</feature>
<dbReference type="AlphaFoldDB" id="A0A561SPX8"/>
<evidence type="ECO:0000313" key="3">
    <source>
        <dbReference type="Proteomes" id="UP000321261"/>
    </source>
</evidence>
<evidence type="ECO:0000313" key="2">
    <source>
        <dbReference type="EMBL" id="TWF76901.1"/>
    </source>
</evidence>
<dbReference type="RefSeq" id="WP_147256182.1">
    <property type="nucleotide sequence ID" value="NZ_VIWU01000001.1"/>
</dbReference>
<name>A0A561SPX8_9PSEU</name>
<comment type="caution">
    <text evidence="2">The sequence shown here is derived from an EMBL/GenBank/DDBJ whole genome shotgun (WGS) entry which is preliminary data.</text>
</comment>
<feature type="transmembrane region" description="Helical" evidence="1">
    <location>
        <begin position="94"/>
        <end position="117"/>
    </location>
</feature>
<keyword evidence="1" id="KW-1133">Transmembrane helix</keyword>
<dbReference type="EMBL" id="VIWU01000001">
    <property type="protein sequence ID" value="TWF76901.1"/>
    <property type="molecule type" value="Genomic_DNA"/>
</dbReference>
<evidence type="ECO:0000256" key="1">
    <source>
        <dbReference type="SAM" id="Phobius"/>
    </source>
</evidence>
<gene>
    <name evidence="2" type="ORF">FHX44_112799</name>
</gene>
<reference evidence="2 3" key="1">
    <citation type="submission" date="2019-06" db="EMBL/GenBank/DDBJ databases">
        <title>Sequencing the genomes of 1000 actinobacteria strains.</title>
        <authorList>
            <person name="Klenk H.-P."/>
        </authorList>
    </citation>
    <scope>NUCLEOTIDE SEQUENCE [LARGE SCALE GENOMIC DNA]</scope>
    <source>
        <strain evidence="2 3">DSM 45671</strain>
    </source>
</reference>